<evidence type="ECO:0000313" key="7">
    <source>
        <dbReference type="EMBL" id="KAG0152144.1"/>
    </source>
</evidence>
<keyword evidence="8" id="KW-1185">Reference proteome</keyword>
<evidence type="ECO:0000256" key="5">
    <source>
        <dbReference type="SAM" id="MobiDB-lite"/>
    </source>
</evidence>
<dbReference type="InterPro" id="IPR039852">
    <property type="entry name" value="CAND1/CAND2"/>
</dbReference>
<dbReference type="Gene3D" id="1.25.10.10">
    <property type="entry name" value="Leucine-rich Repeat Variant"/>
    <property type="match status" value="1"/>
</dbReference>
<dbReference type="SUPFAM" id="SSF48371">
    <property type="entry name" value="ARM repeat"/>
    <property type="match status" value="1"/>
</dbReference>
<gene>
    <name evidence="7" type="ORF">CROQUDRAFT_667468</name>
</gene>
<accession>A0A9P6NUG2</accession>
<dbReference type="InterPro" id="IPR013932">
    <property type="entry name" value="TATA-bd_TIP120"/>
</dbReference>
<comment type="similarity">
    <text evidence="1">Belongs to the CAND family.</text>
</comment>
<organism evidence="7 8">
    <name type="scientific">Cronartium quercuum f. sp. fusiforme G11</name>
    <dbReference type="NCBI Taxonomy" id="708437"/>
    <lineage>
        <taxon>Eukaryota</taxon>
        <taxon>Fungi</taxon>
        <taxon>Dikarya</taxon>
        <taxon>Basidiomycota</taxon>
        <taxon>Pucciniomycotina</taxon>
        <taxon>Pucciniomycetes</taxon>
        <taxon>Pucciniales</taxon>
        <taxon>Coleosporiaceae</taxon>
        <taxon>Cronartium</taxon>
    </lineage>
</organism>
<dbReference type="EMBL" id="MU167209">
    <property type="protein sequence ID" value="KAG0152144.1"/>
    <property type="molecule type" value="Genomic_DNA"/>
</dbReference>
<dbReference type="OrthoDB" id="6260732at2759"/>
<feature type="region of interest" description="Disordered" evidence="5">
    <location>
        <begin position="321"/>
        <end position="353"/>
    </location>
</feature>
<keyword evidence="3" id="KW-0833">Ubl conjugation pathway</keyword>
<dbReference type="Pfam" id="PF08623">
    <property type="entry name" value="TIP120"/>
    <property type="match status" value="1"/>
</dbReference>
<dbReference type="InterPro" id="IPR021133">
    <property type="entry name" value="HEAT_type_2"/>
</dbReference>
<dbReference type="Pfam" id="PF25782">
    <property type="entry name" value="TPR_CAND1"/>
    <property type="match status" value="1"/>
</dbReference>
<evidence type="ECO:0000256" key="4">
    <source>
        <dbReference type="PROSITE-ProRule" id="PRU00103"/>
    </source>
</evidence>
<dbReference type="Pfam" id="PF20168">
    <property type="entry name" value="PDS5"/>
    <property type="match status" value="1"/>
</dbReference>
<feature type="repeat" description="HEAT" evidence="4">
    <location>
        <begin position="57"/>
        <end position="94"/>
    </location>
</feature>
<evidence type="ECO:0000313" key="8">
    <source>
        <dbReference type="Proteomes" id="UP000886653"/>
    </source>
</evidence>
<dbReference type="InterPro" id="IPR011989">
    <property type="entry name" value="ARM-like"/>
</dbReference>
<feature type="domain" description="TATA-binding protein interacting (TIP20)" evidence="6">
    <location>
        <begin position="1094"/>
        <end position="1255"/>
    </location>
</feature>
<feature type="compositionally biased region" description="Acidic residues" evidence="5">
    <location>
        <begin position="323"/>
        <end position="353"/>
    </location>
</feature>
<dbReference type="InterPro" id="IPR016024">
    <property type="entry name" value="ARM-type_fold"/>
</dbReference>
<reference evidence="7" key="1">
    <citation type="submission" date="2013-11" db="EMBL/GenBank/DDBJ databases">
        <title>Genome sequence of the fusiform rust pathogen reveals effectors for host alternation and coevolution with pine.</title>
        <authorList>
            <consortium name="DOE Joint Genome Institute"/>
            <person name="Smith K."/>
            <person name="Pendleton A."/>
            <person name="Kubisiak T."/>
            <person name="Anderson C."/>
            <person name="Salamov A."/>
            <person name="Aerts A."/>
            <person name="Riley R."/>
            <person name="Clum A."/>
            <person name="Lindquist E."/>
            <person name="Ence D."/>
            <person name="Campbell M."/>
            <person name="Kronenberg Z."/>
            <person name="Feau N."/>
            <person name="Dhillon B."/>
            <person name="Hamelin R."/>
            <person name="Burleigh J."/>
            <person name="Smith J."/>
            <person name="Yandell M."/>
            <person name="Nelson C."/>
            <person name="Grigoriev I."/>
            <person name="Davis J."/>
        </authorList>
    </citation>
    <scope>NUCLEOTIDE SEQUENCE</scope>
    <source>
        <strain evidence="7">G11</strain>
    </source>
</reference>
<sequence>MSNNVYAVKQLLTKMKNPDADFRFMALTDLVREITSRSHFASPDKGFGLDEPTEKETVDLVLELMKDKNTEVKNQAVKTLGVLVRSISDPRMTSIIEKLATFSKSDDEQLRDLAGLALKTVIAEIPSGSKLAPTLCTKLIPRLMTQLQESTSTPDILSANLEVLSDLLVRFESYYRTYPAVQVQSLKAFEPLLANPRPAVTKRAVTALGSLAGCCNDQMFTTLITKIVLPRLKQDEPGQLKNATLLVGLLARTSPTRLAQSIEDVVPLVLRAHERNDDELTEASLQTLESLLLRSPTQMSNFVPEIIDLVTKAIKYDPNYTGDADDMDVDEEVADDDEDDEEDEEFGDEYSDDDDLSWKVRRAATKLLSTLIATRFELLHEFYKSIAPVLISRFSEREESVKLEVWATFIQLLKQTKLHIGSEHDASPAEKVLKRKRANPCEETTNDGPLCLLRAQAPLITKSIIKCLNCKSIPVRQAGFSLLSELIRVLDGGLETQVQPLLLRIEVSLKASDGGISGLGTNLKIEVYSFLSLFFATHHPRSFMPELTRLINHLILGINDKYHRIASEAFTAASSLVKVLKPLAPSSPPPSHSSVALRAIYDATLKRLTSPSADQDVKERAAICLETLIAHAADQFETDFQNSLPILTQRLENEITRTGALKVVTQVARSAVPKGQAFDQWIQDILPLTAAFLRKNNRSLKISCFECLDALLQRIPGKVRPETIQALVTDLHPLINLTDPHLLPLAFKTLGLVLPLASELSVADRDAIMAPVYNLMRSSAISQTSALEALIALLTSNIQSGIDCPGNLIETLISTVDTSLTLAQAKSAAAAAQAGNRVPSGGTTGLQSYQTVSRCIGAVVKTDPTVGSATIAKFSDLLTSTTQDELSSSYFSLLCLGEAGRVIDLSTRPEVFESALARFGSASEDIRNAAAFAIGNIAAGSSNTYLPAIFKLMSGDKKQRYMVLQALKEFITHAPSQSLAHHADTLWNPLFDEIDVGSEMYRNVAAECLGKLTLSNAAKYLPQLQERLRSEVAQIRMTCITAIRFTLADNTPGFDDHLAPYTAQFLASIRDPDLQVRALALSALDSAAHNKPELVREILPDLLPQLYAETVVDLSLVRFVEMGPFKHRVDDGLETRKLAYSTMLTLLDMCLSKIDINEFTDKVLKGLDDEDEIKVLAYLMLIRLSHIAPATVTSRLDLSTDAFTKVMNLKLKDNAVKQDHERKTELQRAALRAMVALLQLSSPAVSPKFCQLVRETNNNALLGPEFKELIAKRNHSSLGYFSGSSSGFQNGGFI</sequence>
<evidence type="ECO:0000256" key="1">
    <source>
        <dbReference type="ARBA" id="ARBA00007657"/>
    </source>
</evidence>
<dbReference type="PROSITE" id="PS50077">
    <property type="entry name" value="HEAT_REPEAT"/>
    <property type="match status" value="1"/>
</dbReference>
<dbReference type="Proteomes" id="UP000886653">
    <property type="component" value="Unassembled WGS sequence"/>
</dbReference>
<dbReference type="PANTHER" id="PTHR12696">
    <property type="entry name" value="TIP120"/>
    <property type="match status" value="1"/>
</dbReference>
<name>A0A9P6NUG2_9BASI</name>
<evidence type="ECO:0000256" key="3">
    <source>
        <dbReference type="ARBA" id="ARBA00022786"/>
    </source>
</evidence>
<dbReference type="GO" id="GO:0010265">
    <property type="term" value="P:SCF complex assembly"/>
    <property type="evidence" value="ECO:0007669"/>
    <property type="project" value="InterPro"/>
</dbReference>
<keyword evidence="2" id="KW-0677">Repeat</keyword>
<evidence type="ECO:0000256" key="2">
    <source>
        <dbReference type="ARBA" id="ARBA00022737"/>
    </source>
</evidence>
<protein>
    <recommendedName>
        <fullName evidence="6">TATA-binding protein interacting (TIP20) domain-containing protein</fullName>
    </recommendedName>
</protein>
<comment type="caution">
    <text evidence="7">The sequence shown here is derived from an EMBL/GenBank/DDBJ whole genome shotgun (WGS) entry which is preliminary data.</text>
</comment>
<proteinExistence type="inferred from homology"/>
<evidence type="ECO:0000259" key="6">
    <source>
        <dbReference type="Pfam" id="PF08623"/>
    </source>
</evidence>